<evidence type="ECO:0000256" key="5">
    <source>
        <dbReference type="ARBA" id="ARBA00022840"/>
    </source>
</evidence>
<reference evidence="12" key="2">
    <citation type="submission" date="2020-09" db="EMBL/GenBank/DDBJ databases">
        <authorList>
            <person name="Sun Q."/>
            <person name="Zhou Y."/>
        </authorList>
    </citation>
    <scope>NUCLEOTIDE SEQUENCE</scope>
    <source>
        <strain evidence="12">CGMCC 1.15758</strain>
    </source>
</reference>
<dbReference type="InterPro" id="IPR036187">
    <property type="entry name" value="DNA_mismatch_repair_MutS_sf"/>
</dbReference>
<proteinExistence type="inferred from homology"/>
<reference evidence="12" key="1">
    <citation type="journal article" date="2014" name="Int. J. Syst. Evol. Microbiol.">
        <title>Complete genome sequence of Corynebacterium casei LMG S-19264T (=DSM 44701T), isolated from a smear-ripened cheese.</title>
        <authorList>
            <consortium name="US DOE Joint Genome Institute (JGI-PGF)"/>
            <person name="Walter F."/>
            <person name="Albersmeier A."/>
            <person name="Kalinowski J."/>
            <person name="Ruckert C."/>
        </authorList>
    </citation>
    <scope>NUCLEOTIDE SEQUENCE</scope>
    <source>
        <strain evidence="12">CGMCC 1.15758</strain>
    </source>
</reference>
<gene>
    <name evidence="9 12" type="primary">mutS</name>
    <name evidence="12" type="ORF">GCM10010995_09410</name>
</gene>
<evidence type="ECO:0000256" key="1">
    <source>
        <dbReference type="ARBA" id="ARBA00006271"/>
    </source>
</evidence>
<dbReference type="InterPro" id="IPR007696">
    <property type="entry name" value="DNA_mismatch_repair_MutS_core"/>
</dbReference>
<dbReference type="SUPFAM" id="SSF52540">
    <property type="entry name" value="P-loop containing nucleoside triphosphate hydrolases"/>
    <property type="match status" value="1"/>
</dbReference>
<dbReference type="PANTHER" id="PTHR11361">
    <property type="entry name" value="DNA MISMATCH REPAIR PROTEIN MUTS FAMILY MEMBER"/>
    <property type="match status" value="1"/>
</dbReference>
<organism evidence="12 13">
    <name type="scientific">Cysteiniphilum litorale</name>
    <dbReference type="NCBI Taxonomy" id="2056700"/>
    <lineage>
        <taxon>Bacteria</taxon>
        <taxon>Pseudomonadati</taxon>
        <taxon>Pseudomonadota</taxon>
        <taxon>Gammaproteobacteria</taxon>
        <taxon>Thiotrichales</taxon>
        <taxon>Fastidiosibacteraceae</taxon>
        <taxon>Cysteiniphilum</taxon>
    </lineage>
</organism>
<dbReference type="SUPFAM" id="SSF53150">
    <property type="entry name" value="DNA repair protein MutS, domain II"/>
    <property type="match status" value="1"/>
</dbReference>
<evidence type="ECO:0000259" key="11">
    <source>
        <dbReference type="PROSITE" id="PS00486"/>
    </source>
</evidence>
<evidence type="ECO:0000256" key="6">
    <source>
        <dbReference type="ARBA" id="ARBA00023125"/>
    </source>
</evidence>
<evidence type="ECO:0000256" key="8">
    <source>
        <dbReference type="ARBA" id="ARBA00024647"/>
    </source>
</evidence>
<dbReference type="Pfam" id="PF01624">
    <property type="entry name" value="MutS_I"/>
    <property type="match status" value="1"/>
</dbReference>
<dbReference type="PROSITE" id="PS00486">
    <property type="entry name" value="DNA_MISMATCH_REPAIR_2"/>
    <property type="match status" value="1"/>
</dbReference>
<keyword evidence="4 9" id="KW-0227">DNA damage</keyword>
<dbReference type="Pfam" id="PF05192">
    <property type="entry name" value="MutS_III"/>
    <property type="match status" value="1"/>
</dbReference>
<evidence type="ECO:0000256" key="2">
    <source>
        <dbReference type="ARBA" id="ARBA00021982"/>
    </source>
</evidence>
<dbReference type="PANTHER" id="PTHR11361:SF34">
    <property type="entry name" value="DNA MISMATCH REPAIR PROTEIN MSH1, MITOCHONDRIAL"/>
    <property type="match status" value="1"/>
</dbReference>
<dbReference type="EMBL" id="BMJS01000007">
    <property type="protein sequence ID" value="GGF94292.1"/>
    <property type="molecule type" value="Genomic_DNA"/>
</dbReference>
<dbReference type="SUPFAM" id="SSF55271">
    <property type="entry name" value="DNA repair protein MutS, domain I"/>
    <property type="match status" value="1"/>
</dbReference>
<feature type="binding site" evidence="9">
    <location>
        <begin position="616"/>
        <end position="623"/>
    </location>
    <ligand>
        <name>ATP</name>
        <dbReference type="ChEBI" id="CHEBI:30616"/>
    </ligand>
</feature>
<dbReference type="Gene3D" id="1.10.1420.10">
    <property type="match status" value="2"/>
</dbReference>
<dbReference type="InterPro" id="IPR045076">
    <property type="entry name" value="MutS"/>
</dbReference>
<evidence type="ECO:0000256" key="3">
    <source>
        <dbReference type="ARBA" id="ARBA00022741"/>
    </source>
</evidence>
<dbReference type="FunFam" id="3.40.50.300:FF:000870">
    <property type="entry name" value="MutS protein homolog 4"/>
    <property type="match status" value="1"/>
</dbReference>
<comment type="caution">
    <text evidence="12">The sequence shown here is derived from an EMBL/GenBank/DDBJ whole genome shotgun (WGS) entry which is preliminary data.</text>
</comment>
<dbReference type="InterPro" id="IPR016151">
    <property type="entry name" value="DNA_mismatch_repair_MutS_N"/>
</dbReference>
<keyword evidence="6 9" id="KW-0238">DNA-binding</keyword>
<dbReference type="Gene3D" id="3.40.1170.10">
    <property type="entry name" value="DNA repair protein MutS, domain I"/>
    <property type="match status" value="1"/>
</dbReference>
<dbReference type="InterPro" id="IPR017261">
    <property type="entry name" value="DNA_mismatch_repair_MutS/MSH"/>
</dbReference>
<dbReference type="OrthoDB" id="9802448at2"/>
<keyword evidence="5 9" id="KW-0067">ATP-binding</keyword>
<dbReference type="RefSeq" id="WP_117001903.1">
    <property type="nucleotide sequence ID" value="NZ_BMJS01000007.1"/>
</dbReference>
<comment type="function">
    <text evidence="8 9">This protein is involved in the repair of mismatches in DNA. It is possible that it carries out the mismatch recognition step. This protein has a weak ATPase activity.</text>
</comment>
<keyword evidence="3 9" id="KW-0547">Nucleotide-binding</keyword>
<dbReference type="Gene3D" id="3.30.420.110">
    <property type="entry name" value="MutS, connector domain"/>
    <property type="match status" value="1"/>
</dbReference>
<keyword evidence="7 9" id="KW-0234">DNA repair</keyword>
<dbReference type="GO" id="GO:0005524">
    <property type="term" value="F:ATP binding"/>
    <property type="evidence" value="ECO:0007669"/>
    <property type="project" value="UniProtKB-UniRule"/>
</dbReference>
<dbReference type="NCBIfam" id="TIGR01070">
    <property type="entry name" value="mutS1"/>
    <property type="match status" value="1"/>
</dbReference>
<evidence type="ECO:0000313" key="12">
    <source>
        <dbReference type="EMBL" id="GGF94292.1"/>
    </source>
</evidence>
<dbReference type="Pfam" id="PF05188">
    <property type="entry name" value="MutS_II"/>
    <property type="match status" value="1"/>
</dbReference>
<dbReference type="GO" id="GO:0003684">
    <property type="term" value="F:damaged DNA binding"/>
    <property type="evidence" value="ECO:0007669"/>
    <property type="project" value="UniProtKB-UniRule"/>
</dbReference>
<dbReference type="GO" id="GO:0006298">
    <property type="term" value="P:mismatch repair"/>
    <property type="evidence" value="ECO:0007669"/>
    <property type="project" value="UniProtKB-UniRule"/>
</dbReference>
<dbReference type="InterPro" id="IPR005748">
    <property type="entry name" value="DNA_mismatch_repair_MutS"/>
</dbReference>
<evidence type="ECO:0000256" key="7">
    <source>
        <dbReference type="ARBA" id="ARBA00023204"/>
    </source>
</evidence>
<dbReference type="GO" id="GO:0005829">
    <property type="term" value="C:cytosol"/>
    <property type="evidence" value="ECO:0007669"/>
    <property type="project" value="TreeGrafter"/>
</dbReference>
<dbReference type="Pfam" id="PF05190">
    <property type="entry name" value="MutS_IV"/>
    <property type="match status" value="1"/>
</dbReference>
<evidence type="ECO:0000256" key="9">
    <source>
        <dbReference type="HAMAP-Rule" id="MF_00096"/>
    </source>
</evidence>
<dbReference type="PIRSF" id="PIRSF037677">
    <property type="entry name" value="DNA_mis_repair_Msh6"/>
    <property type="match status" value="1"/>
</dbReference>
<evidence type="ECO:0000256" key="10">
    <source>
        <dbReference type="RuleBase" id="RU003756"/>
    </source>
</evidence>
<dbReference type="InterPro" id="IPR007860">
    <property type="entry name" value="DNA_mmatch_repair_MutS_con_dom"/>
</dbReference>
<name>A0A8J3E8V6_9GAMM</name>
<feature type="domain" description="DNA mismatch repair proteins mutS family" evidence="11">
    <location>
        <begin position="690"/>
        <end position="706"/>
    </location>
</feature>
<dbReference type="InterPro" id="IPR027417">
    <property type="entry name" value="P-loop_NTPase"/>
</dbReference>
<dbReference type="Pfam" id="PF00488">
    <property type="entry name" value="MutS_V"/>
    <property type="match status" value="1"/>
</dbReference>
<dbReference type="SMART" id="SM00534">
    <property type="entry name" value="MUTSac"/>
    <property type="match status" value="1"/>
</dbReference>
<dbReference type="AlphaFoldDB" id="A0A8J3E8V6"/>
<dbReference type="InterPro" id="IPR007695">
    <property type="entry name" value="DNA_mismatch_repair_MutS-lik_N"/>
</dbReference>
<dbReference type="InterPro" id="IPR000432">
    <property type="entry name" value="DNA_mismatch_repair_MutS_C"/>
</dbReference>
<dbReference type="SMART" id="SM00533">
    <property type="entry name" value="MUTSd"/>
    <property type="match status" value="1"/>
</dbReference>
<sequence length="873" mass="98250">MSTESTHTPMMQQYLTIKSQYPETLLFYRMGDFYELFYDDAHKAAKLLDISLTTRGKSNGEPIAMAGVPYHAAENYLSRLVKQGLSVAICEQVGDVTNKGPVAREVVRVITPATVAEESFTDSHDSNILMAVFENKTRIGIAYLEFTQGELKVLEIKREDNTLHDQVHRLKAKELLTCESSSDEIQPNLRNEQISIQKRPEWEFQLMGAKKLIQQYFGQNALTDELNKKPLAVSAAGALLNYLENTQKATPKHLHNITIESNENLLNIDASSRRNLELETSLSGKGNHTLFAIINKCQTALGNRLLKQWFKSPTKDHHILNSRQDAIQDLIQQSAIDGIQELLKQTQDIERIASRIALNSAKPKDLIALRHTLSILPDLKATIENNQHDPLLIAHAKHLTLLPQILALLNASLVDEPPITIRDGGVIKEGFDAHLDELRNISQHAGDYLIQLEQQQRERTGINTLKVSFNKVHGYYIEISKAHKVELPVDYTRRQTLKNAERYITPELKSFEDKILSSAEKALAYEKSLYQDILEEILVVYQDLQQTAKAIAEIDVLSNLAERAITLKLNRPQLSKDKVLDIKDGRHLVIEALSKSPFIANSNRLDQQKHLQIITGPNMGGKSTYMRQIAHIVFLTHLGSFIPAQSALIGDIDAIYTRIGASDDISSGRSTFMVEMTECAHILRHATDKSLVLMDEIGRGTSTFDGLALAMACAEKLLKIEAYTLFATHYFELTHLAAQYPTLENIHFEATEYKDNIIFLHQAKPGAALKSYGIQVAKLAGVPHDVLKNAKKILSRLEMRDNDPYAPIQQSLDFSFTAHHDHDDKHDNSIAHDYELVIEKLKALDPNKLTPIEAMMTLFDLKSTLEATEKQLI</sequence>
<dbReference type="Proteomes" id="UP000636949">
    <property type="component" value="Unassembled WGS sequence"/>
</dbReference>
<keyword evidence="13" id="KW-1185">Reference proteome</keyword>
<dbReference type="FunFam" id="3.40.1170.10:FF:000001">
    <property type="entry name" value="DNA mismatch repair protein MutS"/>
    <property type="match status" value="1"/>
</dbReference>
<dbReference type="Gene3D" id="3.40.50.300">
    <property type="entry name" value="P-loop containing nucleotide triphosphate hydrolases"/>
    <property type="match status" value="1"/>
</dbReference>
<comment type="similarity">
    <text evidence="1 9 10">Belongs to the DNA mismatch repair MutS family.</text>
</comment>
<dbReference type="InterPro" id="IPR036678">
    <property type="entry name" value="MutS_con_dom_sf"/>
</dbReference>
<evidence type="ECO:0000313" key="13">
    <source>
        <dbReference type="Proteomes" id="UP000636949"/>
    </source>
</evidence>
<dbReference type="NCBIfam" id="NF003810">
    <property type="entry name" value="PRK05399.1"/>
    <property type="match status" value="1"/>
</dbReference>
<dbReference type="FunFam" id="1.10.1420.10:FF:000002">
    <property type="entry name" value="DNA mismatch repair protein MutS"/>
    <property type="match status" value="1"/>
</dbReference>
<dbReference type="GO" id="GO:0140664">
    <property type="term" value="F:ATP-dependent DNA damage sensor activity"/>
    <property type="evidence" value="ECO:0007669"/>
    <property type="project" value="InterPro"/>
</dbReference>
<dbReference type="SUPFAM" id="SSF48334">
    <property type="entry name" value="DNA repair protein MutS, domain III"/>
    <property type="match status" value="1"/>
</dbReference>
<protein>
    <recommendedName>
        <fullName evidence="2 9">DNA mismatch repair protein MutS</fullName>
    </recommendedName>
</protein>
<dbReference type="InterPro" id="IPR007861">
    <property type="entry name" value="DNA_mismatch_repair_MutS_clamp"/>
</dbReference>
<evidence type="ECO:0000256" key="4">
    <source>
        <dbReference type="ARBA" id="ARBA00022763"/>
    </source>
</evidence>
<accession>A0A8J3E8V6</accession>
<dbReference type="HAMAP" id="MF_00096">
    <property type="entry name" value="MutS"/>
    <property type="match status" value="1"/>
</dbReference>
<dbReference type="GO" id="GO:0030983">
    <property type="term" value="F:mismatched DNA binding"/>
    <property type="evidence" value="ECO:0007669"/>
    <property type="project" value="InterPro"/>
</dbReference>